<organism evidence="1 2">
    <name type="scientific">Nitratidesulfovibrio liaohensis</name>
    <dbReference type="NCBI Taxonomy" id="2604158"/>
    <lineage>
        <taxon>Bacteria</taxon>
        <taxon>Pseudomonadati</taxon>
        <taxon>Thermodesulfobacteriota</taxon>
        <taxon>Desulfovibrionia</taxon>
        <taxon>Desulfovibrionales</taxon>
        <taxon>Desulfovibrionaceae</taxon>
        <taxon>Nitratidesulfovibrio</taxon>
    </lineage>
</organism>
<reference evidence="1" key="1">
    <citation type="submission" date="2023-09" db="EMBL/GenBank/DDBJ databases">
        <authorList>
            <consortium name="CW5 consortium"/>
            <person name="Lu C.-W."/>
        </authorList>
    </citation>
    <scope>NUCLEOTIDE SEQUENCE</scope>
    <source>
        <strain evidence="1">KPS</strain>
    </source>
</reference>
<proteinExistence type="predicted"/>
<dbReference type="NCBIfam" id="NF041277">
    <property type="entry name" value="coba_remo_CbiR"/>
    <property type="match status" value="1"/>
</dbReference>
<keyword evidence="2" id="KW-1185">Reference proteome</keyword>
<dbReference type="Gene3D" id="3.20.20.150">
    <property type="entry name" value="Divalent-metal-dependent TIM barrel enzymes"/>
    <property type="match status" value="1"/>
</dbReference>
<gene>
    <name evidence="1" type="ORF">KPS_002001</name>
</gene>
<dbReference type="GO" id="GO:0016853">
    <property type="term" value="F:isomerase activity"/>
    <property type="evidence" value="ECO:0007669"/>
    <property type="project" value="UniProtKB-KW"/>
</dbReference>
<dbReference type="EMBL" id="CP133659">
    <property type="protein sequence ID" value="WMW64024.1"/>
    <property type="molecule type" value="Genomic_DNA"/>
</dbReference>
<dbReference type="InterPro" id="IPR036237">
    <property type="entry name" value="Xyl_isomerase-like_sf"/>
</dbReference>
<dbReference type="RefSeq" id="WP_309540144.1">
    <property type="nucleotide sequence ID" value="NZ_CP133659.1"/>
</dbReference>
<sequence length="271" mass="28189">MHVPLALTASPRLLSRTVAAPSWVIAGNVHDNCAFLSGRVHEVGLCLFEAEACLAYTDADLPPALAGLSLTWHAHLPVDLDWGAGPYGAPGAGAARVCGLLLDRVDFLGAQRAVLHPPTPEQAEAAGLAGADGAARLLAAFLSEWTRQGRDPACLLLENIAGQDLADLLPVIGDGNCKVCLDMGHVLTYGQHRLPASAALLERVGMVHVHAPGGMDRHRPLTELAGEEAARAARVLPALPPDAVLMVEVFAWGGVLASLPVLERLLAGVAA</sequence>
<keyword evidence="1" id="KW-0413">Isomerase</keyword>
<evidence type="ECO:0000313" key="2">
    <source>
        <dbReference type="Proteomes" id="UP001180616"/>
    </source>
</evidence>
<dbReference type="SUPFAM" id="SSF51658">
    <property type="entry name" value="Xylose isomerase-like"/>
    <property type="match status" value="1"/>
</dbReference>
<accession>A0ABY9QXX1</accession>
<evidence type="ECO:0000313" key="1">
    <source>
        <dbReference type="EMBL" id="WMW64024.1"/>
    </source>
</evidence>
<protein>
    <submittedName>
        <fullName evidence="1">Sugar phosphate isomerase/epimerase</fullName>
    </submittedName>
</protein>
<name>A0ABY9QXX1_9BACT</name>
<dbReference type="Proteomes" id="UP001180616">
    <property type="component" value="Chromosome"/>
</dbReference>